<dbReference type="Proteomes" id="UP000093391">
    <property type="component" value="Chromosome"/>
</dbReference>
<organism evidence="6 7">
    <name type="scientific">Acinetobacter larvae</name>
    <dbReference type="NCBI Taxonomy" id="1789224"/>
    <lineage>
        <taxon>Bacteria</taxon>
        <taxon>Pseudomonadati</taxon>
        <taxon>Pseudomonadota</taxon>
        <taxon>Gammaproteobacteria</taxon>
        <taxon>Moraxellales</taxon>
        <taxon>Moraxellaceae</taxon>
        <taxon>Acinetobacter</taxon>
    </lineage>
</organism>
<evidence type="ECO:0000259" key="4">
    <source>
        <dbReference type="PROSITE" id="PS50404"/>
    </source>
</evidence>
<dbReference type="PROSITE" id="PS50405">
    <property type="entry name" value="GST_CTER"/>
    <property type="match status" value="1"/>
</dbReference>
<dbReference type="KEGG" id="ala:BFG52_00830"/>
<dbReference type="InterPro" id="IPR036282">
    <property type="entry name" value="Glutathione-S-Trfase_C_sf"/>
</dbReference>
<dbReference type="Gene3D" id="3.40.30.10">
    <property type="entry name" value="Glutaredoxin"/>
    <property type="match status" value="1"/>
</dbReference>
<reference evidence="6 7" key="1">
    <citation type="submission" date="2016-08" db="EMBL/GenBank/DDBJ databases">
        <authorList>
            <person name="Seilhamer J.J."/>
        </authorList>
    </citation>
    <scope>NUCLEOTIDE SEQUENCE [LARGE SCALE GENOMIC DNA]</scope>
    <source>
        <strain evidence="6 7">BRTC-1</strain>
    </source>
</reference>
<dbReference type="SFLD" id="SFLDG00358">
    <property type="entry name" value="Main_(cytGST)"/>
    <property type="match status" value="1"/>
</dbReference>
<dbReference type="STRING" id="1789224.BFG52_00830"/>
<dbReference type="Gene3D" id="1.20.1050.10">
    <property type="match status" value="1"/>
</dbReference>
<dbReference type="PANTHER" id="PTHR44051">
    <property type="entry name" value="GLUTATHIONE S-TRANSFERASE-RELATED"/>
    <property type="match status" value="1"/>
</dbReference>
<evidence type="ECO:0000313" key="7">
    <source>
        <dbReference type="Proteomes" id="UP000093391"/>
    </source>
</evidence>
<keyword evidence="7" id="KW-1185">Reference proteome</keyword>
<feature type="domain" description="GST C-terminal" evidence="5">
    <location>
        <begin position="87"/>
        <end position="206"/>
    </location>
</feature>
<dbReference type="RefSeq" id="WP_067551312.1">
    <property type="nucleotide sequence ID" value="NZ_CP016895.1"/>
</dbReference>
<dbReference type="CDD" id="cd03047">
    <property type="entry name" value="GST_N_2"/>
    <property type="match status" value="1"/>
</dbReference>
<accession>A0A1B2LVR4</accession>
<dbReference type="InterPro" id="IPR010987">
    <property type="entry name" value="Glutathione-S-Trfase_C-like"/>
</dbReference>
<dbReference type="SFLD" id="SFLDG01150">
    <property type="entry name" value="Main.1:_Beta-like"/>
    <property type="match status" value="1"/>
</dbReference>
<dbReference type="InterPro" id="IPR036249">
    <property type="entry name" value="Thioredoxin-like_sf"/>
</dbReference>
<protein>
    <submittedName>
        <fullName evidence="6">Glutathione S-transferase</fullName>
    </submittedName>
</protein>
<proteinExistence type="inferred from homology"/>
<evidence type="ECO:0000313" key="6">
    <source>
        <dbReference type="EMBL" id="AOA57041.1"/>
    </source>
</evidence>
<dbReference type="Pfam" id="PF00043">
    <property type="entry name" value="GST_C"/>
    <property type="match status" value="1"/>
</dbReference>
<evidence type="ECO:0000256" key="1">
    <source>
        <dbReference type="ARBA" id="ARBA00007409"/>
    </source>
</evidence>
<evidence type="ECO:0000256" key="2">
    <source>
        <dbReference type="ARBA" id="ARBA00022679"/>
    </source>
</evidence>
<feature type="domain" description="GST N-terminal" evidence="4">
    <location>
        <begin position="1"/>
        <end position="82"/>
    </location>
</feature>
<keyword evidence="2 6" id="KW-0808">Transferase</keyword>
<sequence length="206" mass="24023">MAIVLWGRPNSLNVHKILWLAAELELDFEHIYAGQHYGLIDQPEFLARNPNGLIPVLQDHETVLWESHTILRYLTEVYGQDSVWIANPQQRFQAEKWLDWYLTTIFPVFSILFRHLVRLPAEQRDLAAIAQASVELEKLFDILDGILSKQTYLSGQQFGIADIPLGLAVHHWFNFDIPRQHPQPHLKAWIEKIRARPYFLKIATVL</sequence>
<dbReference type="GO" id="GO:0016740">
    <property type="term" value="F:transferase activity"/>
    <property type="evidence" value="ECO:0007669"/>
    <property type="project" value="UniProtKB-KW"/>
</dbReference>
<comment type="similarity">
    <text evidence="1 3">Belongs to the GST superfamily.</text>
</comment>
<name>A0A1B2LVR4_9GAMM</name>
<dbReference type="SUPFAM" id="SSF47616">
    <property type="entry name" value="GST C-terminal domain-like"/>
    <property type="match status" value="1"/>
</dbReference>
<dbReference type="InterPro" id="IPR004045">
    <property type="entry name" value="Glutathione_S-Trfase_N"/>
</dbReference>
<dbReference type="InterPro" id="IPR040079">
    <property type="entry name" value="Glutathione_S-Trfase"/>
</dbReference>
<dbReference type="EMBL" id="CP016895">
    <property type="protein sequence ID" value="AOA57041.1"/>
    <property type="molecule type" value="Genomic_DNA"/>
</dbReference>
<dbReference type="OrthoDB" id="5958450at2"/>
<evidence type="ECO:0000256" key="3">
    <source>
        <dbReference type="RuleBase" id="RU003494"/>
    </source>
</evidence>
<dbReference type="PANTHER" id="PTHR44051:SF19">
    <property type="entry name" value="DISULFIDE-BOND OXIDOREDUCTASE YFCG"/>
    <property type="match status" value="1"/>
</dbReference>
<dbReference type="SFLD" id="SFLDS00019">
    <property type="entry name" value="Glutathione_Transferase_(cytos"/>
    <property type="match status" value="1"/>
</dbReference>
<dbReference type="AlphaFoldDB" id="A0A1B2LVR4"/>
<dbReference type="SUPFAM" id="SSF52833">
    <property type="entry name" value="Thioredoxin-like"/>
    <property type="match status" value="1"/>
</dbReference>
<dbReference type="FunFam" id="3.40.30.10:FF:000039">
    <property type="entry name" value="Glutathione S-transferase domain"/>
    <property type="match status" value="1"/>
</dbReference>
<dbReference type="InterPro" id="IPR004046">
    <property type="entry name" value="GST_C"/>
</dbReference>
<evidence type="ECO:0000259" key="5">
    <source>
        <dbReference type="PROSITE" id="PS50405"/>
    </source>
</evidence>
<gene>
    <name evidence="6" type="ORF">BFG52_00830</name>
</gene>
<dbReference type="PROSITE" id="PS50404">
    <property type="entry name" value="GST_NTER"/>
    <property type="match status" value="1"/>
</dbReference>
<dbReference type="Pfam" id="PF02798">
    <property type="entry name" value="GST_N"/>
    <property type="match status" value="1"/>
</dbReference>